<dbReference type="Gene3D" id="1.10.1280.10">
    <property type="entry name" value="Di-copper center containing domain from catechol oxidase"/>
    <property type="match status" value="1"/>
</dbReference>
<reference evidence="6" key="1">
    <citation type="journal article" date="2020" name="Nat. Commun.">
        <title>Large-scale genome sequencing of mycorrhizal fungi provides insights into the early evolution of symbiotic traits.</title>
        <authorList>
            <person name="Miyauchi S."/>
            <person name="Kiss E."/>
            <person name="Kuo A."/>
            <person name="Drula E."/>
            <person name="Kohler A."/>
            <person name="Sanchez-Garcia M."/>
            <person name="Morin E."/>
            <person name="Andreopoulos B."/>
            <person name="Barry K.W."/>
            <person name="Bonito G."/>
            <person name="Buee M."/>
            <person name="Carver A."/>
            <person name="Chen C."/>
            <person name="Cichocki N."/>
            <person name="Clum A."/>
            <person name="Culley D."/>
            <person name="Crous P.W."/>
            <person name="Fauchery L."/>
            <person name="Girlanda M."/>
            <person name="Hayes R.D."/>
            <person name="Keri Z."/>
            <person name="LaButti K."/>
            <person name="Lipzen A."/>
            <person name="Lombard V."/>
            <person name="Magnuson J."/>
            <person name="Maillard F."/>
            <person name="Murat C."/>
            <person name="Nolan M."/>
            <person name="Ohm R.A."/>
            <person name="Pangilinan J."/>
            <person name="Pereira M.F."/>
            <person name="Perotto S."/>
            <person name="Peter M."/>
            <person name="Pfister S."/>
            <person name="Riley R."/>
            <person name="Sitrit Y."/>
            <person name="Stielow J.B."/>
            <person name="Szollosi G."/>
            <person name="Zifcakova L."/>
            <person name="Stursova M."/>
            <person name="Spatafora J.W."/>
            <person name="Tedersoo L."/>
            <person name="Vaario L.M."/>
            <person name="Yamada A."/>
            <person name="Yan M."/>
            <person name="Wang P."/>
            <person name="Xu J."/>
            <person name="Bruns T."/>
            <person name="Baldrian P."/>
            <person name="Vilgalys R."/>
            <person name="Dunand C."/>
            <person name="Henrissat B."/>
            <person name="Grigoriev I.V."/>
            <person name="Hibbett D."/>
            <person name="Nagy L.G."/>
            <person name="Martin F.M."/>
        </authorList>
    </citation>
    <scope>NUCLEOTIDE SEQUENCE</scope>
    <source>
        <strain evidence="6">UH-Tt-Lm1</strain>
    </source>
</reference>
<dbReference type="PRINTS" id="PR00092">
    <property type="entry name" value="TYROSINASE"/>
</dbReference>
<evidence type="ECO:0000259" key="4">
    <source>
        <dbReference type="PROSITE" id="PS00497"/>
    </source>
</evidence>
<evidence type="ECO:0000256" key="3">
    <source>
        <dbReference type="SAM" id="SignalP"/>
    </source>
</evidence>
<dbReference type="GO" id="GO:0046872">
    <property type="term" value="F:metal ion binding"/>
    <property type="evidence" value="ECO:0007669"/>
    <property type="project" value="UniProtKB-KW"/>
</dbReference>
<evidence type="ECO:0000313" key="7">
    <source>
        <dbReference type="Proteomes" id="UP000736335"/>
    </source>
</evidence>
<reference evidence="6" key="2">
    <citation type="submission" date="2020-11" db="EMBL/GenBank/DDBJ databases">
        <authorList>
            <consortium name="DOE Joint Genome Institute"/>
            <person name="Kuo A."/>
            <person name="Miyauchi S."/>
            <person name="Kiss E."/>
            <person name="Drula E."/>
            <person name="Kohler A."/>
            <person name="Sanchez-Garcia M."/>
            <person name="Andreopoulos B."/>
            <person name="Barry K.W."/>
            <person name="Bonito G."/>
            <person name="Buee M."/>
            <person name="Carver A."/>
            <person name="Chen C."/>
            <person name="Cichocki N."/>
            <person name="Clum A."/>
            <person name="Culley D."/>
            <person name="Crous P.W."/>
            <person name="Fauchery L."/>
            <person name="Girlanda M."/>
            <person name="Hayes R."/>
            <person name="Keri Z."/>
            <person name="Labutti K."/>
            <person name="Lipzen A."/>
            <person name="Lombard V."/>
            <person name="Magnuson J."/>
            <person name="Maillard F."/>
            <person name="Morin E."/>
            <person name="Murat C."/>
            <person name="Nolan M."/>
            <person name="Ohm R."/>
            <person name="Pangilinan J."/>
            <person name="Pereira M."/>
            <person name="Perotto S."/>
            <person name="Peter M."/>
            <person name="Riley R."/>
            <person name="Sitrit Y."/>
            <person name="Stielow B."/>
            <person name="Szollosi G."/>
            <person name="Zifcakova L."/>
            <person name="Stursova M."/>
            <person name="Spatafora J.W."/>
            <person name="Tedersoo L."/>
            <person name="Vaario L.-M."/>
            <person name="Yamada A."/>
            <person name="Yan M."/>
            <person name="Wang P."/>
            <person name="Xu J."/>
            <person name="Bruns T."/>
            <person name="Baldrian P."/>
            <person name="Vilgalys R."/>
            <person name="Henrissat B."/>
            <person name="Grigoriev I.V."/>
            <person name="Hibbett D."/>
            <person name="Nagy L.G."/>
            <person name="Martin F.M."/>
        </authorList>
    </citation>
    <scope>NUCLEOTIDE SEQUENCE</scope>
    <source>
        <strain evidence="6">UH-Tt-Lm1</strain>
    </source>
</reference>
<accession>A0A9P6L1G9</accession>
<dbReference type="AlphaFoldDB" id="A0A9P6L1G9"/>
<dbReference type="InterPro" id="IPR008922">
    <property type="entry name" value="Di-copper_centre_dom_sf"/>
</dbReference>
<dbReference type="PANTHER" id="PTHR11474">
    <property type="entry name" value="TYROSINASE FAMILY MEMBER"/>
    <property type="match status" value="1"/>
</dbReference>
<dbReference type="OrthoDB" id="6132182at2759"/>
<comment type="caution">
    <text evidence="6">The sequence shown here is derived from an EMBL/GenBank/DDBJ whole genome shotgun (WGS) entry which is preliminary data.</text>
</comment>
<feature type="chain" id="PRO_5040155258" evidence="3">
    <location>
        <begin position="23"/>
        <end position="367"/>
    </location>
</feature>
<evidence type="ECO:0000256" key="2">
    <source>
        <dbReference type="ARBA" id="ARBA00023008"/>
    </source>
</evidence>
<feature type="domain" description="Tyrosinase copper-binding" evidence="5">
    <location>
        <begin position="280"/>
        <end position="291"/>
    </location>
</feature>
<feature type="domain" description="Tyrosinase copper-binding" evidence="4">
    <location>
        <begin position="96"/>
        <end position="113"/>
    </location>
</feature>
<dbReference type="PROSITE" id="PS00497">
    <property type="entry name" value="TYROSINASE_1"/>
    <property type="match status" value="1"/>
</dbReference>
<dbReference type="PROSITE" id="PS00498">
    <property type="entry name" value="TYROSINASE_2"/>
    <property type="match status" value="1"/>
</dbReference>
<dbReference type="PANTHER" id="PTHR11474:SF126">
    <property type="entry name" value="TYROSINASE-LIKE PROTEIN TYR-1-RELATED"/>
    <property type="match status" value="1"/>
</dbReference>
<dbReference type="Pfam" id="PF00264">
    <property type="entry name" value="Tyrosinase"/>
    <property type="match status" value="1"/>
</dbReference>
<dbReference type="EMBL" id="WIUZ02000020">
    <property type="protein sequence ID" value="KAF9779159.1"/>
    <property type="molecule type" value="Genomic_DNA"/>
</dbReference>
<dbReference type="InterPro" id="IPR002227">
    <property type="entry name" value="Tyrosinase_Cu-bd"/>
</dbReference>
<gene>
    <name evidence="6" type="ORF">BJ322DRAFT_443593</name>
</gene>
<dbReference type="InterPro" id="IPR050316">
    <property type="entry name" value="Tyrosinase/Hemocyanin"/>
</dbReference>
<keyword evidence="1" id="KW-0479">Metal-binding</keyword>
<evidence type="ECO:0000313" key="6">
    <source>
        <dbReference type="EMBL" id="KAF9779159.1"/>
    </source>
</evidence>
<keyword evidence="2" id="KW-0186">Copper</keyword>
<evidence type="ECO:0000256" key="1">
    <source>
        <dbReference type="ARBA" id="ARBA00022723"/>
    </source>
</evidence>
<organism evidence="6 7">
    <name type="scientific">Thelephora terrestris</name>
    <dbReference type="NCBI Taxonomy" id="56493"/>
    <lineage>
        <taxon>Eukaryota</taxon>
        <taxon>Fungi</taxon>
        <taxon>Dikarya</taxon>
        <taxon>Basidiomycota</taxon>
        <taxon>Agaricomycotina</taxon>
        <taxon>Agaricomycetes</taxon>
        <taxon>Thelephorales</taxon>
        <taxon>Thelephoraceae</taxon>
        <taxon>Thelephora</taxon>
    </lineage>
</organism>
<sequence length="367" mass="40887">MISLHILPIALASALLFTSVSGHCRKPRVRREWRAISSDERASWINAVKCLANLPHDPKIAATVDPALSLIPPLALNSSHYDDFVYVHMDLNVWIHMTGLFLPWHRQYVQAFEDELRSKCGYDGVQPYWGWTEDTADFYHATIFSDSTFDGLGSWGDPNNDFQISTGGLKDITVAYPVPHNIRRNYTLEPFIGGWTGSPPGTSPDPTLMLNTTFTKANVDFIINSFGGDYFSFQAYTEGIFGPHPGPHLILGGDMGGRCPFGLEPPECNLGIGMKWSPNDPMFFLHHAMIDKVWYDWQHQNSSNANAFEGGANSWQTDPNITYLQYPTGGPPWLNLSSVIPGDGFWEDVTIGDVMDAVGGRLCYTYA</sequence>
<keyword evidence="7" id="KW-1185">Reference proteome</keyword>
<proteinExistence type="predicted"/>
<evidence type="ECO:0000259" key="5">
    <source>
        <dbReference type="PROSITE" id="PS00498"/>
    </source>
</evidence>
<protein>
    <submittedName>
        <fullName evidence="6">Di-copper centre-containing protein</fullName>
    </submittedName>
</protein>
<name>A0A9P6L1G9_9AGAM</name>
<dbReference type="SUPFAM" id="SSF48056">
    <property type="entry name" value="Di-copper centre-containing domain"/>
    <property type="match status" value="1"/>
</dbReference>
<keyword evidence="3" id="KW-0732">Signal</keyword>
<feature type="signal peptide" evidence="3">
    <location>
        <begin position="1"/>
        <end position="22"/>
    </location>
</feature>
<dbReference type="Proteomes" id="UP000736335">
    <property type="component" value="Unassembled WGS sequence"/>
</dbReference>
<dbReference type="GO" id="GO:0016491">
    <property type="term" value="F:oxidoreductase activity"/>
    <property type="evidence" value="ECO:0007669"/>
    <property type="project" value="InterPro"/>
</dbReference>